<evidence type="ECO:0000313" key="3">
    <source>
        <dbReference type="Proteomes" id="UP000254332"/>
    </source>
</evidence>
<reference evidence="2 3" key="1">
    <citation type="submission" date="2018-06" db="EMBL/GenBank/DDBJ databases">
        <authorList>
            <consortium name="Pathogen Informatics"/>
            <person name="Doyle S."/>
        </authorList>
    </citation>
    <scope>NUCLEOTIDE SEQUENCE [LARGE SCALE GENOMIC DNA]</scope>
    <source>
        <strain evidence="2 3">NCTC10718</strain>
    </source>
</reference>
<evidence type="ECO:0000313" key="1">
    <source>
        <dbReference type="EMBL" id="SUF67811.1"/>
    </source>
</evidence>
<dbReference type="Proteomes" id="UP000254332">
    <property type="component" value="Unassembled WGS sequence"/>
</dbReference>
<sequence>MRSRLIINCDNKRIQEQMAQVGVAIAQLTAMDFSVDRIEIDGYQRPGIRVNYDNRCRQEQERGKAVRYGTGNDDRGNYEWWQIQVNNCRVTWEVR</sequence>
<protein>
    <submittedName>
        <fullName evidence="2">Uncharacterized protein</fullName>
    </submittedName>
</protein>
<gene>
    <name evidence="1" type="ORF">NCTC10718_00471</name>
    <name evidence="2" type="ORF">NCTC10718_04813</name>
</gene>
<dbReference type="RefSeq" id="WP_079791682.1">
    <property type="nucleotide sequence ID" value="NZ_MXLQ01000015.1"/>
</dbReference>
<dbReference type="EMBL" id="UGWQ01000002">
    <property type="protein sequence ID" value="SUG27490.1"/>
    <property type="molecule type" value="Genomic_DNA"/>
</dbReference>
<accession>A0A379SH07</accession>
<dbReference type="AlphaFoldDB" id="A0A379SH07"/>
<proteinExistence type="predicted"/>
<evidence type="ECO:0000313" key="2">
    <source>
        <dbReference type="EMBL" id="SUG27490.1"/>
    </source>
</evidence>
<dbReference type="EMBL" id="UGWQ01000001">
    <property type="protein sequence ID" value="SUF67811.1"/>
    <property type="molecule type" value="Genomic_DNA"/>
</dbReference>
<organism evidence="2 3">
    <name type="scientific">Salmonella enterica</name>
    <name type="common">Salmonella choleraesuis</name>
    <dbReference type="NCBI Taxonomy" id="28901"/>
    <lineage>
        <taxon>Bacteria</taxon>
        <taxon>Pseudomonadati</taxon>
        <taxon>Pseudomonadota</taxon>
        <taxon>Gammaproteobacteria</taxon>
        <taxon>Enterobacterales</taxon>
        <taxon>Enterobacteriaceae</taxon>
        <taxon>Salmonella</taxon>
    </lineage>
</organism>
<name>A0A379SH07_SALER</name>